<reference evidence="5 6" key="1">
    <citation type="submission" date="2019-02" db="EMBL/GenBank/DDBJ databases">
        <title>Deep-cultivation of Planctomycetes and their phenomic and genomic characterization uncovers novel biology.</title>
        <authorList>
            <person name="Wiegand S."/>
            <person name="Jogler M."/>
            <person name="Boedeker C."/>
            <person name="Pinto D."/>
            <person name="Vollmers J."/>
            <person name="Rivas-Marin E."/>
            <person name="Kohn T."/>
            <person name="Peeters S.H."/>
            <person name="Heuer A."/>
            <person name="Rast P."/>
            <person name="Oberbeckmann S."/>
            <person name="Bunk B."/>
            <person name="Jeske O."/>
            <person name="Meyerdierks A."/>
            <person name="Storesund J.E."/>
            <person name="Kallscheuer N."/>
            <person name="Luecker S."/>
            <person name="Lage O.M."/>
            <person name="Pohl T."/>
            <person name="Merkel B.J."/>
            <person name="Hornburger P."/>
            <person name="Mueller R.-W."/>
            <person name="Bruemmer F."/>
            <person name="Labrenz M."/>
            <person name="Spormann A.M."/>
            <person name="Op den Camp H."/>
            <person name="Overmann J."/>
            <person name="Amann R."/>
            <person name="Jetten M.S.M."/>
            <person name="Mascher T."/>
            <person name="Medema M.H."/>
            <person name="Devos D.P."/>
            <person name="Kaster A.-K."/>
            <person name="Ovreas L."/>
            <person name="Rohde M."/>
            <person name="Galperin M.Y."/>
            <person name="Jogler C."/>
        </authorList>
    </citation>
    <scope>NUCLEOTIDE SEQUENCE [LARGE SCALE GENOMIC DNA]</scope>
    <source>
        <strain evidence="5 6">Pan181</strain>
    </source>
</reference>
<dbReference type="Gene3D" id="2.30.30.40">
    <property type="entry name" value="SH3 Domains"/>
    <property type="match status" value="1"/>
</dbReference>
<dbReference type="Gene3D" id="1.25.40.10">
    <property type="entry name" value="Tetratricopeptide repeat domain"/>
    <property type="match status" value="1"/>
</dbReference>
<dbReference type="Pfam" id="PF06347">
    <property type="entry name" value="SH3_4"/>
    <property type="match status" value="1"/>
</dbReference>
<keyword evidence="6" id="KW-1185">Reference proteome</keyword>
<feature type="transmembrane region" description="Helical" evidence="2">
    <location>
        <begin position="838"/>
        <end position="860"/>
    </location>
</feature>
<feature type="repeat" description="TPR" evidence="1">
    <location>
        <begin position="732"/>
        <end position="765"/>
    </location>
</feature>
<dbReference type="Proteomes" id="UP000315750">
    <property type="component" value="Chromosome"/>
</dbReference>
<keyword evidence="2" id="KW-1133">Transmembrane helix</keyword>
<dbReference type="Pfam" id="PF00515">
    <property type="entry name" value="TPR_1"/>
    <property type="match status" value="1"/>
</dbReference>
<gene>
    <name evidence="5" type="ORF">Pan181_31380</name>
</gene>
<dbReference type="InterPro" id="IPR003646">
    <property type="entry name" value="SH3-like_bac-type"/>
</dbReference>
<dbReference type="PANTHER" id="PTHR40940">
    <property type="entry name" value="PROTEIN BATD-RELATED"/>
    <property type="match status" value="1"/>
</dbReference>
<dbReference type="InterPro" id="IPR019734">
    <property type="entry name" value="TPR_rpt"/>
</dbReference>
<keyword evidence="2" id="KW-0812">Transmembrane</keyword>
<name>A0A518AQC9_9BACT</name>
<dbReference type="PROSITE" id="PS50293">
    <property type="entry name" value="TPR_REGION"/>
    <property type="match status" value="1"/>
</dbReference>
<evidence type="ECO:0000313" key="6">
    <source>
        <dbReference type="Proteomes" id="UP000315750"/>
    </source>
</evidence>
<accession>A0A518AQC9</accession>
<sequence length="930" mass="101154" precursor="true">MTLDMYYANNIYRISALLALGLAASMLPASAADVRVGISSKDTYVGMPVRLQIQIRNAKDFDPPVMPTVDGVEIRSQGAPGKSTQITSINGVTTRTSSVTYSYELTPLRVGRFELPAITIRADGEEHQTRNIEFMASKSETGDLLFVEIAGKEKQIYVGQALDLTLKIWLRPYRDSERQLTLSAGDMWQMVSPRSSWGMFQDRMLEMAHNRERPGAKEVIRKDSDGVEHSYYLYQIEATIYPQSPGKIDAEDVHVIVDYPTQLGAARDPFGTFFDDLPGGMPSRMGRDDFPSPFGQRLVVRSTRPIVADAEVDPINVQPIPSEGRPDDYRGAVGEYQIVTEARQVVVKAGDPIELLIGIVGTGPMELVQAPPLDELPELTADFKVPRGPLAGFVQGDRKLFSASIRPRKAGIKEIPAIPFTYFDPLQQKYVTVHSKPVRIHVNEADTLAMDAIVGGQAGADVPSADDGMSPADTSATFHNASDNSVLSNESPRRAIPWSALVVIALPPTIVVGIGIAKYRSDCASLLARWGWGMHRIDARLTNAMTIPEVADELAHYLGVRLKLPSGRGDTSAILGRLRAWGEHSLAVRCERVFQAAQQVHASGVSRPVPVETIKQEAHAVVAGLQSHLLRSRRTPTPARQTKQNGLSPHRVANFLVLAMAMAANSLAAAPSNTSQAALLTHDQQLALFNEANTAYQQALQVTSDDSAEAKQGFADAAAKYELLVDSGIRNSQLFTNTANAYLQAGELGKAIAYYERALAIDPTHPTALTNLQHARRLLASRSSESAEATSVDLNDLLPLANQWLLERIGLRTLGMTALAGWCALWLVIGLRVIGRRFAWKSLATVSALVTVLAASGYFANWPATSESQAIVTVAEVNLREGDGNRFSESGAKLSEGDAVQVVKQRGDWLKVRQASGGDGWLRSEQVVCL</sequence>
<feature type="signal peptide" evidence="3">
    <location>
        <begin position="1"/>
        <end position="31"/>
    </location>
</feature>
<keyword evidence="2" id="KW-0472">Membrane</keyword>
<evidence type="ECO:0000313" key="5">
    <source>
        <dbReference type="EMBL" id="QDU56926.1"/>
    </source>
</evidence>
<dbReference type="InterPro" id="IPR010466">
    <property type="entry name" value="DUF1058"/>
</dbReference>
<evidence type="ECO:0000256" key="3">
    <source>
        <dbReference type="SAM" id="SignalP"/>
    </source>
</evidence>
<evidence type="ECO:0000256" key="1">
    <source>
        <dbReference type="PROSITE-ProRule" id="PRU00339"/>
    </source>
</evidence>
<evidence type="ECO:0000256" key="2">
    <source>
        <dbReference type="SAM" id="Phobius"/>
    </source>
</evidence>
<dbReference type="PROSITE" id="PS51781">
    <property type="entry name" value="SH3B"/>
    <property type="match status" value="1"/>
</dbReference>
<keyword evidence="3" id="KW-0732">Signal</keyword>
<dbReference type="EMBL" id="CP036278">
    <property type="protein sequence ID" value="QDU56926.1"/>
    <property type="molecule type" value="Genomic_DNA"/>
</dbReference>
<dbReference type="Pfam" id="PF13584">
    <property type="entry name" value="BatD"/>
    <property type="match status" value="1"/>
</dbReference>
<keyword evidence="1" id="KW-0802">TPR repeat</keyword>
<dbReference type="InterPro" id="IPR025738">
    <property type="entry name" value="BatD"/>
</dbReference>
<proteinExistence type="predicted"/>
<organism evidence="5 6">
    <name type="scientific">Aeoliella mucimassa</name>
    <dbReference type="NCBI Taxonomy" id="2527972"/>
    <lineage>
        <taxon>Bacteria</taxon>
        <taxon>Pseudomonadati</taxon>
        <taxon>Planctomycetota</taxon>
        <taxon>Planctomycetia</taxon>
        <taxon>Pirellulales</taxon>
        <taxon>Lacipirellulaceae</taxon>
        <taxon>Aeoliella</taxon>
    </lineage>
</organism>
<dbReference type="KEGG" id="amuc:Pan181_31380"/>
<dbReference type="PANTHER" id="PTHR40940:SF2">
    <property type="entry name" value="BATD"/>
    <property type="match status" value="1"/>
</dbReference>
<dbReference type="OrthoDB" id="226310at2"/>
<feature type="chain" id="PRO_5021721959" evidence="3">
    <location>
        <begin position="32"/>
        <end position="930"/>
    </location>
</feature>
<dbReference type="InterPro" id="IPR011990">
    <property type="entry name" value="TPR-like_helical_dom_sf"/>
</dbReference>
<evidence type="ECO:0000259" key="4">
    <source>
        <dbReference type="PROSITE" id="PS51781"/>
    </source>
</evidence>
<feature type="domain" description="SH3b" evidence="4">
    <location>
        <begin position="867"/>
        <end position="930"/>
    </location>
</feature>
<dbReference type="RefSeq" id="WP_145247745.1">
    <property type="nucleotide sequence ID" value="NZ_CP036278.1"/>
</dbReference>
<dbReference type="SMART" id="SM00028">
    <property type="entry name" value="TPR"/>
    <property type="match status" value="1"/>
</dbReference>
<dbReference type="SUPFAM" id="SSF48452">
    <property type="entry name" value="TPR-like"/>
    <property type="match status" value="1"/>
</dbReference>
<dbReference type="AlphaFoldDB" id="A0A518AQC9"/>
<dbReference type="PROSITE" id="PS50005">
    <property type="entry name" value="TPR"/>
    <property type="match status" value="1"/>
</dbReference>
<feature type="transmembrane region" description="Helical" evidence="2">
    <location>
        <begin position="809"/>
        <end position="831"/>
    </location>
</feature>
<protein>
    <submittedName>
        <fullName evidence="5">Tetratricopeptide repeat protein</fullName>
    </submittedName>
</protein>